<dbReference type="NCBIfam" id="TIGR02454">
    <property type="entry name" value="ECF_T_CbiQ"/>
    <property type="match status" value="1"/>
</dbReference>
<evidence type="ECO:0000256" key="3">
    <source>
        <dbReference type="ARBA" id="ARBA00022692"/>
    </source>
</evidence>
<protein>
    <submittedName>
        <fullName evidence="7">Cobalt ECF transporter T component CbiQ</fullName>
    </submittedName>
    <submittedName>
        <fullName evidence="8">Cobalt transporter</fullName>
    </submittedName>
</protein>
<name>A0A0C1R574_9CYAN</name>
<dbReference type="AlphaFoldDB" id="A0A0C1R574"/>
<dbReference type="EMBL" id="JHEG04000001">
    <property type="protein sequence ID" value="KAF3888377.1"/>
    <property type="molecule type" value="Genomic_DNA"/>
</dbReference>
<evidence type="ECO:0000313" key="8">
    <source>
        <dbReference type="EMBL" id="KIE12729.1"/>
    </source>
</evidence>
<comment type="caution">
    <text evidence="8">The sequence shown here is derived from an EMBL/GenBank/DDBJ whole genome shotgun (WGS) entry which is preliminary data.</text>
</comment>
<feature type="transmembrane region" description="Helical" evidence="6">
    <location>
        <begin position="23"/>
        <end position="54"/>
    </location>
</feature>
<dbReference type="InterPro" id="IPR012809">
    <property type="entry name" value="ECF_CbiQ"/>
</dbReference>
<dbReference type="OrthoDB" id="9815246at2"/>
<keyword evidence="5 6" id="KW-0472">Membrane</keyword>
<evidence type="ECO:0000256" key="1">
    <source>
        <dbReference type="ARBA" id="ARBA00004651"/>
    </source>
</evidence>
<dbReference type="InterPro" id="IPR052770">
    <property type="entry name" value="Cobalt_transport_CbiQ"/>
</dbReference>
<evidence type="ECO:0000256" key="5">
    <source>
        <dbReference type="ARBA" id="ARBA00023136"/>
    </source>
</evidence>
<dbReference type="PANTHER" id="PTHR43723">
    <property type="entry name" value="COBALT TRANSPORT PROTEIN CBIQ"/>
    <property type="match status" value="1"/>
</dbReference>
<dbReference type="GO" id="GO:0006824">
    <property type="term" value="P:cobalt ion transport"/>
    <property type="evidence" value="ECO:0007669"/>
    <property type="project" value="InterPro"/>
</dbReference>
<keyword evidence="4 6" id="KW-1133">Transmembrane helix</keyword>
<dbReference type="STRING" id="1479485.DA73_0204255"/>
<evidence type="ECO:0000313" key="7">
    <source>
        <dbReference type="EMBL" id="KAF3888377.1"/>
    </source>
</evidence>
<organism evidence="8">
    <name type="scientific">Tolypothrix bouteillei VB521301</name>
    <dbReference type="NCBI Taxonomy" id="1479485"/>
    <lineage>
        <taxon>Bacteria</taxon>
        <taxon>Bacillati</taxon>
        <taxon>Cyanobacteriota</taxon>
        <taxon>Cyanophyceae</taxon>
        <taxon>Nostocales</taxon>
        <taxon>Tolypothrichaceae</taxon>
        <taxon>Tolypothrix</taxon>
    </lineage>
</organism>
<feature type="transmembrane region" description="Helical" evidence="6">
    <location>
        <begin position="66"/>
        <end position="86"/>
    </location>
</feature>
<accession>A0A0C1R574</accession>
<feature type="transmembrane region" description="Helical" evidence="6">
    <location>
        <begin position="123"/>
        <end position="141"/>
    </location>
</feature>
<dbReference type="PANTHER" id="PTHR43723:SF1">
    <property type="entry name" value="COBALT TRANSPORT PROTEIN CBIQ"/>
    <property type="match status" value="1"/>
</dbReference>
<comment type="subcellular location">
    <subcellularLocation>
        <location evidence="1">Cell membrane</location>
        <topology evidence="1">Multi-pass membrane protein</topology>
    </subcellularLocation>
</comment>
<dbReference type="RefSeq" id="WP_038089965.1">
    <property type="nucleotide sequence ID" value="NZ_JHEG04000001.1"/>
</dbReference>
<sequence>MKIQIDTLAYTNRLRWLPPGQKVLFATTLLIISTLAHPLVQLLIAAWISVWIVLYAGIPIKTYLKLVYIAALFWLTSFPALAISGVEVSHIHIIPQSDSIFGLTFGSYYLYISHQGIEQGLTILSRSLASLSCLYFIMLTVPFTELLHILRRIGVPVLVTELLLLMYRFIFVLLNTATELWIAQHARGGYRTFSVGMKSLALLIGQLLNRTIENYRQVSLSLAARGFSEELRVWHPHRYHQSKRLFTEAIFGCALLISLEWGHYAGMVTRI</sequence>
<evidence type="ECO:0000256" key="2">
    <source>
        <dbReference type="ARBA" id="ARBA00022475"/>
    </source>
</evidence>
<dbReference type="Pfam" id="PF02361">
    <property type="entry name" value="CbiQ"/>
    <property type="match status" value="1"/>
</dbReference>
<evidence type="ECO:0000313" key="9">
    <source>
        <dbReference type="Proteomes" id="UP000029738"/>
    </source>
</evidence>
<dbReference type="EMBL" id="JHEG02000019">
    <property type="protein sequence ID" value="KIE12729.1"/>
    <property type="molecule type" value="Genomic_DNA"/>
</dbReference>
<dbReference type="CDD" id="cd16914">
    <property type="entry name" value="EcfT"/>
    <property type="match status" value="1"/>
</dbReference>
<keyword evidence="3 6" id="KW-0812">Transmembrane</keyword>
<keyword evidence="2" id="KW-1003">Cell membrane</keyword>
<evidence type="ECO:0000256" key="6">
    <source>
        <dbReference type="SAM" id="Phobius"/>
    </source>
</evidence>
<reference evidence="8" key="1">
    <citation type="journal article" date="2015" name="Genome Announc.">
        <title>Draft Genome Sequence of Tolypothrix boutellei Strain VB521301.</title>
        <authorList>
            <person name="Chandrababunaidu M.M."/>
            <person name="Singh D."/>
            <person name="Sen D."/>
            <person name="Bhan S."/>
            <person name="Das S."/>
            <person name="Gupta A."/>
            <person name="Adhikary S.P."/>
            <person name="Tripathy S."/>
        </authorList>
    </citation>
    <scope>NUCLEOTIDE SEQUENCE</scope>
    <source>
        <strain evidence="8">VB521301</strain>
    </source>
</reference>
<gene>
    <name evidence="7" type="primary">cbiQ</name>
    <name evidence="8" type="ORF">DA73_0204255</name>
    <name evidence="7" type="ORF">DA73_0400024965</name>
</gene>
<proteinExistence type="predicted"/>
<dbReference type="InterPro" id="IPR003339">
    <property type="entry name" value="ABC/ECF_trnsptr_transmembrane"/>
</dbReference>
<evidence type="ECO:0000256" key="4">
    <source>
        <dbReference type="ARBA" id="ARBA00022989"/>
    </source>
</evidence>
<keyword evidence="9" id="KW-1185">Reference proteome</keyword>
<dbReference type="Proteomes" id="UP000029738">
    <property type="component" value="Unassembled WGS sequence"/>
</dbReference>
<dbReference type="GO" id="GO:0043190">
    <property type="term" value="C:ATP-binding cassette (ABC) transporter complex"/>
    <property type="evidence" value="ECO:0007669"/>
    <property type="project" value="InterPro"/>
</dbReference>
<reference evidence="7" key="2">
    <citation type="submission" date="2019-11" db="EMBL/GenBank/DDBJ databases">
        <title>Improved Assembly of Tolypothrix boutellei genome.</title>
        <authorList>
            <person name="Sarangi A.N."/>
            <person name="Mukherjee M."/>
            <person name="Ghosh S."/>
            <person name="Singh D."/>
            <person name="Das A."/>
            <person name="Kant S."/>
            <person name="Prusty A."/>
            <person name="Tripathy S."/>
        </authorList>
    </citation>
    <scope>NUCLEOTIDE SEQUENCE</scope>
    <source>
        <strain evidence="7">VB521301</strain>
    </source>
</reference>